<evidence type="ECO:0000256" key="5">
    <source>
        <dbReference type="ARBA" id="ARBA00023098"/>
    </source>
</evidence>
<proteinExistence type="predicted"/>
<dbReference type="AlphaFoldDB" id="A0A1H1K8W1"/>
<evidence type="ECO:0000256" key="2">
    <source>
        <dbReference type="ARBA" id="ARBA00022692"/>
    </source>
</evidence>
<dbReference type="EMBL" id="FNKX01000003">
    <property type="protein sequence ID" value="SDR58733.1"/>
    <property type="molecule type" value="Genomic_DNA"/>
</dbReference>
<evidence type="ECO:0000256" key="6">
    <source>
        <dbReference type="ARBA" id="ARBA00023136"/>
    </source>
</evidence>
<sequence>MQTFDVLTYVAHTLRAGERVAVASILCVAVEIMLPYGKVSFASRARGILFHICYLFIGGLFFEIYHSVIVALHIRPLFSIALDGVLDSPRPVWRATGIALAIAGALLIGDLLYYWFHRAQHTFGFLWRFHQVHHSIREMNVWNCNMHVSEELLRPLVVTLPMALLIDFHPPFLWSLIGMVILIQGTFEHADTRISFGPISYLFPDNRFHRIHHSVELRHYNRNFAAVVTLWDVLFGTAHFPKKGEWPDVGLDYTDEPDGLVDYLLMPFTVRLPATAVQDPSSRRTE</sequence>
<keyword evidence="2 7" id="KW-0812">Transmembrane</keyword>
<dbReference type="InterPro" id="IPR051689">
    <property type="entry name" value="Sterol_desaturase/TMEM195"/>
</dbReference>
<evidence type="ECO:0000256" key="3">
    <source>
        <dbReference type="ARBA" id="ARBA00022989"/>
    </source>
</evidence>
<keyword evidence="6 7" id="KW-0472">Membrane</keyword>
<dbReference type="PANTHER" id="PTHR21624:SF1">
    <property type="entry name" value="ALKYLGLYCEROL MONOOXYGENASE"/>
    <property type="match status" value="1"/>
</dbReference>
<protein>
    <submittedName>
        <fullName evidence="9">Fatty acid hydroxylase superfamily protein</fullName>
    </submittedName>
</protein>
<evidence type="ECO:0000256" key="7">
    <source>
        <dbReference type="SAM" id="Phobius"/>
    </source>
</evidence>
<keyword evidence="4" id="KW-0560">Oxidoreductase</keyword>
<dbReference type="GO" id="GO:0008610">
    <property type="term" value="P:lipid biosynthetic process"/>
    <property type="evidence" value="ECO:0007669"/>
    <property type="project" value="InterPro"/>
</dbReference>
<dbReference type="Proteomes" id="UP000199365">
    <property type="component" value="Unassembled WGS sequence"/>
</dbReference>
<feature type="domain" description="Fatty acid hydroxylase" evidence="8">
    <location>
        <begin position="104"/>
        <end position="237"/>
    </location>
</feature>
<name>A0A1H1K8W1_9BURK</name>
<evidence type="ECO:0000256" key="1">
    <source>
        <dbReference type="ARBA" id="ARBA00004127"/>
    </source>
</evidence>
<feature type="transmembrane region" description="Helical" evidence="7">
    <location>
        <begin position="20"/>
        <end position="36"/>
    </location>
</feature>
<gene>
    <name evidence="9" type="ORF">SAMN05445850_6632</name>
</gene>
<reference evidence="10" key="1">
    <citation type="submission" date="2016-10" db="EMBL/GenBank/DDBJ databases">
        <authorList>
            <person name="Varghese N."/>
            <person name="Submissions S."/>
        </authorList>
    </citation>
    <scope>NUCLEOTIDE SEQUENCE [LARGE SCALE GENOMIC DNA]</scope>
    <source>
        <strain evidence="10">DUS833</strain>
    </source>
</reference>
<keyword evidence="3 7" id="KW-1133">Transmembrane helix</keyword>
<dbReference type="InterPro" id="IPR006694">
    <property type="entry name" value="Fatty_acid_hydroxylase"/>
</dbReference>
<dbReference type="Pfam" id="PF04116">
    <property type="entry name" value="FA_hydroxylase"/>
    <property type="match status" value="1"/>
</dbReference>
<dbReference type="GO" id="GO:0050479">
    <property type="term" value="F:glyceryl-ether monooxygenase activity"/>
    <property type="evidence" value="ECO:0007669"/>
    <property type="project" value="TreeGrafter"/>
</dbReference>
<evidence type="ECO:0000259" key="8">
    <source>
        <dbReference type="Pfam" id="PF04116"/>
    </source>
</evidence>
<dbReference type="GO" id="GO:0016020">
    <property type="term" value="C:membrane"/>
    <property type="evidence" value="ECO:0007669"/>
    <property type="project" value="GOC"/>
</dbReference>
<accession>A0A1H1K8W1</accession>
<keyword evidence="5" id="KW-0443">Lipid metabolism</keyword>
<dbReference type="RefSeq" id="WP_090810755.1">
    <property type="nucleotide sequence ID" value="NZ_FNKX01000003.1"/>
</dbReference>
<dbReference type="GO" id="GO:0006643">
    <property type="term" value="P:membrane lipid metabolic process"/>
    <property type="evidence" value="ECO:0007669"/>
    <property type="project" value="TreeGrafter"/>
</dbReference>
<evidence type="ECO:0000313" key="10">
    <source>
        <dbReference type="Proteomes" id="UP000199365"/>
    </source>
</evidence>
<feature type="transmembrane region" description="Helical" evidence="7">
    <location>
        <begin position="48"/>
        <end position="72"/>
    </location>
</feature>
<feature type="transmembrane region" description="Helical" evidence="7">
    <location>
        <begin position="92"/>
        <end position="116"/>
    </location>
</feature>
<dbReference type="GO" id="GO:0005506">
    <property type="term" value="F:iron ion binding"/>
    <property type="evidence" value="ECO:0007669"/>
    <property type="project" value="InterPro"/>
</dbReference>
<dbReference type="STRING" id="157910.SAMN05445850_6632"/>
<dbReference type="PANTHER" id="PTHR21624">
    <property type="entry name" value="STEROL DESATURASE-RELATED PROTEIN"/>
    <property type="match status" value="1"/>
</dbReference>
<evidence type="ECO:0000313" key="9">
    <source>
        <dbReference type="EMBL" id="SDR58733.1"/>
    </source>
</evidence>
<dbReference type="GO" id="GO:0012505">
    <property type="term" value="C:endomembrane system"/>
    <property type="evidence" value="ECO:0007669"/>
    <property type="project" value="UniProtKB-SubCell"/>
</dbReference>
<comment type="subcellular location">
    <subcellularLocation>
        <location evidence="1">Endomembrane system</location>
        <topology evidence="1">Multi-pass membrane protein</topology>
    </subcellularLocation>
</comment>
<organism evidence="9 10">
    <name type="scientific">Paraburkholderia tuberum</name>
    <dbReference type="NCBI Taxonomy" id="157910"/>
    <lineage>
        <taxon>Bacteria</taxon>
        <taxon>Pseudomonadati</taxon>
        <taxon>Pseudomonadota</taxon>
        <taxon>Betaproteobacteria</taxon>
        <taxon>Burkholderiales</taxon>
        <taxon>Burkholderiaceae</taxon>
        <taxon>Paraburkholderia</taxon>
    </lineage>
</organism>
<keyword evidence="10" id="KW-1185">Reference proteome</keyword>
<evidence type="ECO:0000256" key="4">
    <source>
        <dbReference type="ARBA" id="ARBA00023002"/>
    </source>
</evidence>